<accession>A0A2H1EHA7</accession>
<dbReference type="SUPFAM" id="SSF55469">
    <property type="entry name" value="FMN-dependent nitroreductase-like"/>
    <property type="match status" value="1"/>
</dbReference>
<dbReference type="PANTHER" id="PTHR43673:SF10">
    <property type="entry name" value="NADH DEHYDROGENASE_NAD(P)H NITROREDUCTASE XCC3605-RELATED"/>
    <property type="match status" value="1"/>
</dbReference>
<evidence type="ECO:0000313" key="5">
    <source>
        <dbReference type="Proteomes" id="UP000232412"/>
    </source>
</evidence>
<reference evidence="5" key="1">
    <citation type="submission" date="2016-12" db="EMBL/GenBank/DDBJ databases">
        <authorList>
            <person name="Herbold C."/>
        </authorList>
    </citation>
    <scope>NUCLEOTIDE SEQUENCE [LARGE SCALE GENOMIC DNA]</scope>
</reference>
<comment type="similarity">
    <text evidence="1">Belongs to the nitroreductase family.</text>
</comment>
<proteinExistence type="inferred from homology"/>
<dbReference type="InterPro" id="IPR029479">
    <property type="entry name" value="Nitroreductase"/>
</dbReference>
<feature type="domain" description="Nitroreductase" evidence="3">
    <location>
        <begin position="21"/>
        <end position="66"/>
    </location>
</feature>
<evidence type="ECO:0000259" key="3">
    <source>
        <dbReference type="Pfam" id="PF00881"/>
    </source>
</evidence>
<dbReference type="EMBL" id="FRFC01000003">
    <property type="protein sequence ID" value="SHO45838.1"/>
    <property type="molecule type" value="Genomic_DNA"/>
</dbReference>
<keyword evidence="5" id="KW-1185">Reference proteome</keyword>
<dbReference type="OrthoDB" id="287850at2157"/>
<protein>
    <submittedName>
        <fullName evidence="4">Nitroreductase</fullName>
    </submittedName>
</protein>
<name>A0A2H1EHA7_9ARCH</name>
<evidence type="ECO:0000256" key="1">
    <source>
        <dbReference type="ARBA" id="ARBA00007118"/>
    </source>
</evidence>
<evidence type="ECO:0000256" key="2">
    <source>
        <dbReference type="ARBA" id="ARBA00023002"/>
    </source>
</evidence>
<dbReference type="Pfam" id="PF00881">
    <property type="entry name" value="Nitroreductase"/>
    <property type="match status" value="2"/>
</dbReference>
<dbReference type="PANTHER" id="PTHR43673">
    <property type="entry name" value="NAD(P)H NITROREDUCTASE YDGI-RELATED"/>
    <property type="match status" value="1"/>
</dbReference>
<dbReference type="Gene3D" id="3.40.109.10">
    <property type="entry name" value="NADH Oxidase"/>
    <property type="match status" value="1"/>
</dbReference>
<keyword evidence="2" id="KW-0560">Oxidoreductase</keyword>
<organism evidence="4 5">
    <name type="scientific">Nitrosotalea sinensis</name>
    <dbReference type="NCBI Taxonomy" id="1499975"/>
    <lineage>
        <taxon>Archaea</taxon>
        <taxon>Nitrososphaerota</taxon>
        <taxon>Nitrososphaeria</taxon>
        <taxon>Nitrosotaleales</taxon>
        <taxon>Nitrosotaleaceae</taxon>
        <taxon>Nitrosotalea</taxon>
    </lineage>
</organism>
<dbReference type="GO" id="GO:0016491">
    <property type="term" value="F:oxidoreductase activity"/>
    <property type="evidence" value="ECO:0007669"/>
    <property type="project" value="UniProtKB-KW"/>
</dbReference>
<dbReference type="CDD" id="cd02138">
    <property type="entry name" value="TdsD-like"/>
    <property type="match status" value="1"/>
</dbReference>
<dbReference type="RefSeq" id="WP_101009804.1">
    <property type="nucleotide sequence ID" value="NZ_FRFC01000003.1"/>
</dbReference>
<gene>
    <name evidence="4" type="ORF">NSIN_20796</name>
</gene>
<dbReference type="AlphaFoldDB" id="A0A2H1EHA7"/>
<dbReference type="InterPro" id="IPR000415">
    <property type="entry name" value="Nitroreductase-like"/>
</dbReference>
<dbReference type="Proteomes" id="UP000232412">
    <property type="component" value="Unassembled WGS sequence"/>
</dbReference>
<evidence type="ECO:0000313" key="4">
    <source>
        <dbReference type="EMBL" id="SHO45838.1"/>
    </source>
</evidence>
<feature type="domain" description="Nitroreductase" evidence="3">
    <location>
        <begin position="81"/>
        <end position="161"/>
    </location>
</feature>
<sequence>MIDSEVQKTRTPQFSINEVLVNRWSSRSFAKYDIKDKELFSLFESARWAPSASNSQPWRFVYAKNGSSEWNGFFDLLIDFNKQWCKDASALVVVLSKKEHNGKPSMTHQFDTGAAWENLAIQAVSQGLVTHAMAGFDSAKARETLQVPQDYDVMIMIAIGKKGQKEKLPQDLQARESPNTRVPLSDIVMHGKFGNKAPIS</sequence>